<dbReference type="GO" id="GO:0004665">
    <property type="term" value="F:prephenate dehydrogenase (NADP+) activity"/>
    <property type="evidence" value="ECO:0007669"/>
    <property type="project" value="InterPro"/>
</dbReference>
<dbReference type="InterPro" id="IPR050812">
    <property type="entry name" value="Preph/Arog_dehydrog"/>
</dbReference>
<sequence length="290" mass="32213">MNTKPSIESISFIGLGLIGMSLLRALRSTPIAVEAGIIFSGFDPSFTEADIEEAGMLGLDQFIEDREELFSADVVVLAAPVLTNIALLDEAARLSPPTTIIADVSSTKGDIFKRAQELNLPYFGLHPMAGKELQGFRESSPDLFKEMPIFLCHDHKLPYKGRGLILRKMIESIAGSLVTSNPILHDQIMARVSHLPQLMSTLLIDYCSSQLRVSGPGFASLTRLAGSPWEIWHDIIGTNNKNIADAIEEFAMKLVELSWEVRDIDNESLESRFDEANRLHKYMQLPGWRT</sequence>
<name>A0A165M5T3_PELLU</name>
<dbReference type="InterPro" id="IPR046825">
    <property type="entry name" value="PDH_C"/>
</dbReference>
<dbReference type="Pfam" id="PF20463">
    <property type="entry name" value="PDH_C"/>
    <property type="match status" value="1"/>
</dbReference>
<gene>
    <name evidence="3" type="ORF">A3K90_09830</name>
</gene>
<dbReference type="AlphaFoldDB" id="A0A165M5T3"/>
<dbReference type="Pfam" id="PF02153">
    <property type="entry name" value="PDH_N"/>
    <property type="match status" value="1"/>
</dbReference>
<reference evidence="3 4" key="1">
    <citation type="submission" date="2016-03" db="EMBL/GenBank/DDBJ databases">
        <title>Speciation and ecological success in dimly lit waters: horizontal gene transfer in a green sulfur bacteria bloom unveiled by metagenomic assembly.</title>
        <authorList>
            <person name="Llorens-Mares T."/>
            <person name="Liu Z."/>
            <person name="Allen L.Z."/>
            <person name="Rusch D.B."/>
            <person name="Craig M.T."/>
            <person name="Dupont C.L."/>
            <person name="Bryant D.A."/>
            <person name="Casamayor E.O."/>
        </authorList>
    </citation>
    <scope>NUCLEOTIDE SEQUENCE [LARGE SCALE GENOMIC DNA]</scope>
    <source>
        <strain evidence="3">CIII</strain>
    </source>
</reference>
<dbReference type="PANTHER" id="PTHR21363:SF0">
    <property type="entry name" value="PREPHENATE DEHYDROGENASE [NADP(+)]"/>
    <property type="match status" value="1"/>
</dbReference>
<evidence type="ECO:0000256" key="1">
    <source>
        <dbReference type="ARBA" id="ARBA00023002"/>
    </source>
</evidence>
<dbReference type="GO" id="GO:0006571">
    <property type="term" value="P:tyrosine biosynthetic process"/>
    <property type="evidence" value="ECO:0007669"/>
    <property type="project" value="InterPro"/>
</dbReference>
<dbReference type="Gene3D" id="3.40.50.720">
    <property type="entry name" value="NAD(P)-binding Rossmann-like Domain"/>
    <property type="match status" value="1"/>
</dbReference>
<dbReference type="InterPro" id="IPR008927">
    <property type="entry name" value="6-PGluconate_DH-like_C_sf"/>
</dbReference>
<dbReference type="EMBL" id="LVWG01000017">
    <property type="protein sequence ID" value="KZK74846.1"/>
    <property type="molecule type" value="Genomic_DNA"/>
</dbReference>
<organism evidence="3 4">
    <name type="scientific">Pelodictyon luteolum</name>
    <dbReference type="NCBI Taxonomy" id="1100"/>
    <lineage>
        <taxon>Bacteria</taxon>
        <taxon>Pseudomonadati</taxon>
        <taxon>Chlorobiota</taxon>
        <taxon>Chlorobiia</taxon>
        <taxon>Chlorobiales</taxon>
        <taxon>Chlorobiaceae</taxon>
        <taxon>Chlorobium/Pelodictyon group</taxon>
        <taxon>Pelodictyon</taxon>
    </lineage>
</organism>
<dbReference type="Gene3D" id="1.10.3660.10">
    <property type="entry name" value="6-phosphogluconate dehydrogenase C-terminal like domain"/>
    <property type="match status" value="1"/>
</dbReference>
<accession>A0A165M5T3</accession>
<comment type="caution">
    <text evidence="3">The sequence shown here is derived from an EMBL/GenBank/DDBJ whole genome shotgun (WGS) entry which is preliminary data.</text>
</comment>
<evidence type="ECO:0000259" key="2">
    <source>
        <dbReference type="PROSITE" id="PS51176"/>
    </source>
</evidence>
<dbReference type="Proteomes" id="UP000076481">
    <property type="component" value="Unassembled WGS sequence"/>
</dbReference>
<dbReference type="GO" id="GO:0008977">
    <property type="term" value="F:prephenate dehydrogenase (NAD+) activity"/>
    <property type="evidence" value="ECO:0007669"/>
    <property type="project" value="InterPro"/>
</dbReference>
<dbReference type="PANTHER" id="PTHR21363">
    <property type="entry name" value="PREPHENATE DEHYDROGENASE"/>
    <property type="match status" value="1"/>
</dbReference>
<dbReference type="InterPro" id="IPR036291">
    <property type="entry name" value="NAD(P)-bd_dom_sf"/>
</dbReference>
<dbReference type="SUPFAM" id="SSF51735">
    <property type="entry name" value="NAD(P)-binding Rossmann-fold domains"/>
    <property type="match status" value="1"/>
</dbReference>
<evidence type="ECO:0000313" key="3">
    <source>
        <dbReference type="EMBL" id="KZK74846.1"/>
    </source>
</evidence>
<dbReference type="InterPro" id="IPR003099">
    <property type="entry name" value="Prephen_DH"/>
</dbReference>
<dbReference type="RefSeq" id="WP_303680995.1">
    <property type="nucleotide sequence ID" value="NZ_LVWG01000017.1"/>
</dbReference>
<dbReference type="SUPFAM" id="SSF48179">
    <property type="entry name" value="6-phosphogluconate dehydrogenase C-terminal domain-like"/>
    <property type="match status" value="1"/>
</dbReference>
<dbReference type="PROSITE" id="PS51176">
    <property type="entry name" value="PDH_ADH"/>
    <property type="match status" value="1"/>
</dbReference>
<protein>
    <submittedName>
        <fullName evidence="3">Prephenate dehydrogenase</fullName>
    </submittedName>
</protein>
<feature type="domain" description="Prephenate/arogenate dehydrogenase" evidence="2">
    <location>
        <begin position="8"/>
        <end position="290"/>
    </location>
</feature>
<evidence type="ECO:0000313" key="4">
    <source>
        <dbReference type="Proteomes" id="UP000076481"/>
    </source>
</evidence>
<dbReference type="GO" id="GO:0070403">
    <property type="term" value="F:NAD+ binding"/>
    <property type="evidence" value="ECO:0007669"/>
    <property type="project" value="InterPro"/>
</dbReference>
<keyword evidence="1" id="KW-0560">Oxidoreductase</keyword>
<dbReference type="InterPro" id="IPR046826">
    <property type="entry name" value="PDH_N"/>
</dbReference>
<proteinExistence type="predicted"/>